<accession>A0ABP6ZC17</accession>
<keyword evidence="1" id="KW-0732">Signal</keyword>
<evidence type="ECO:0000259" key="2">
    <source>
        <dbReference type="PROSITE" id="PS51762"/>
    </source>
</evidence>
<evidence type="ECO:0000313" key="3">
    <source>
        <dbReference type="EMBL" id="GAA3605044.1"/>
    </source>
</evidence>
<feature type="domain" description="GH16" evidence="2">
    <location>
        <begin position="45"/>
        <end position="305"/>
    </location>
</feature>
<feature type="signal peptide" evidence="1">
    <location>
        <begin position="1"/>
        <end position="33"/>
    </location>
</feature>
<comment type="caution">
    <text evidence="3">The sequence shown here is derived from an EMBL/GenBank/DDBJ whole genome shotgun (WGS) entry which is preliminary data.</text>
</comment>
<keyword evidence="4" id="KW-1185">Reference proteome</keyword>
<sequence length="305" mass="33250">MFRAGRVRTIGGAALALVSSALVTVLVSQPAMAASSATRTIGWTDLAPTLIRPNTDYTQLATATKVPGTTDGKALKLTLPANPEAGPMGGVGFETTKAYQYGTFGTRMKTADCTGQNAPGVVSAAFTYSRDHNDTNGNGVTDNNEIDFEILCSQPDVVWMTIWTDYSETSNNLRSISRVVNVRTGQVLYNCYIVSYGTGCQTPQAGENVPAKTQPIPGFDASKQFRTYKFDWQPDHITFYTFDNQNRKVVLWDYRGPADRIPHTPSLFMQNVWHSAHWDPFGGGSAHNRPTAASTAFIDSTFLPQ</sequence>
<organism evidence="3 4">
    <name type="scientific">Kineosporia mesophila</name>
    <dbReference type="NCBI Taxonomy" id="566012"/>
    <lineage>
        <taxon>Bacteria</taxon>
        <taxon>Bacillati</taxon>
        <taxon>Actinomycetota</taxon>
        <taxon>Actinomycetes</taxon>
        <taxon>Kineosporiales</taxon>
        <taxon>Kineosporiaceae</taxon>
        <taxon>Kineosporia</taxon>
    </lineage>
</organism>
<feature type="chain" id="PRO_5047004932" description="GH16 domain-containing protein" evidence="1">
    <location>
        <begin position="34"/>
        <end position="305"/>
    </location>
</feature>
<dbReference type="Gene3D" id="2.60.120.200">
    <property type="match status" value="1"/>
</dbReference>
<evidence type="ECO:0000256" key="1">
    <source>
        <dbReference type="SAM" id="SignalP"/>
    </source>
</evidence>
<protein>
    <recommendedName>
        <fullName evidence="2">GH16 domain-containing protein</fullName>
    </recommendedName>
</protein>
<dbReference type="Proteomes" id="UP001501074">
    <property type="component" value="Unassembled WGS sequence"/>
</dbReference>
<evidence type="ECO:0000313" key="4">
    <source>
        <dbReference type="Proteomes" id="UP001501074"/>
    </source>
</evidence>
<dbReference type="InterPro" id="IPR000757">
    <property type="entry name" value="Beta-glucanase-like"/>
</dbReference>
<gene>
    <name evidence="3" type="ORF">GCM10022223_20960</name>
</gene>
<dbReference type="RefSeq" id="WP_231483087.1">
    <property type="nucleotide sequence ID" value="NZ_BAAAZO010000003.1"/>
</dbReference>
<dbReference type="Pfam" id="PF00722">
    <property type="entry name" value="Glyco_hydro_16"/>
    <property type="match status" value="2"/>
</dbReference>
<dbReference type="SUPFAM" id="SSF49899">
    <property type="entry name" value="Concanavalin A-like lectins/glucanases"/>
    <property type="match status" value="1"/>
</dbReference>
<dbReference type="CDD" id="cd00413">
    <property type="entry name" value="Glyco_hydrolase_16"/>
    <property type="match status" value="1"/>
</dbReference>
<reference evidence="4" key="1">
    <citation type="journal article" date="2019" name="Int. J. Syst. Evol. Microbiol.">
        <title>The Global Catalogue of Microorganisms (GCM) 10K type strain sequencing project: providing services to taxonomists for standard genome sequencing and annotation.</title>
        <authorList>
            <consortium name="The Broad Institute Genomics Platform"/>
            <consortium name="The Broad Institute Genome Sequencing Center for Infectious Disease"/>
            <person name="Wu L."/>
            <person name="Ma J."/>
        </authorList>
    </citation>
    <scope>NUCLEOTIDE SEQUENCE [LARGE SCALE GENOMIC DNA]</scope>
    <source>
        <strain evidence="4">JCM 16902</strain>
    </source>
</reference>
<name>A0ABP6ZC17_9ACTN</name>
<proteinExistence type="predicted"/>
<dbReference type="InterPro" id="IPR013320">
    <property type="entry name" value="ConA-like_dom_sf"/>
</dbReference>
<dbReference type="PROSITE" id="PS51762">
    <property type="entry name" value="GH16_2"/>
    <property type="match status" value="1"/>
</dbReference>
<dbReference type="EMBL" id="BAAAZO010000003">
    <property type="protein sequence ID" value="GAA3605044.1"/>
    <property type="molecule type" value="Genomic_DNA"/>
</dbReference>